<dbReference type="InterPro" id="IPR036513">
    <property type="entry name" value="STAS_dom_sf"/>
</dbReference>
<evidence type="ECO:0000313" key="2">
    <source>
        <dbReference type="Ensembl" id="ENSOKIP00005030267.1"/>
    </source>
</evidence>
<feature type="domain" description="STAS" evidence="1">
    <location>
        <begin position="31"/>
        <end position="106"/>
    </location>
</feature>
<dbReference type="GO" id="GO:0055085">
    <property type="term" value="P:transmembrane transport"/>
    <property type="evidence" value="ECO:0007669"/>
    <property type="project" value="InterPro"/>
</dbReference>
<evidence type="ECO:0000259" key="1">
    <source>
        <dbReference type="Pfam" id="PF01740"/>
    </source>
</evidence>
<dbReference type="Pfam" id="PF01740">
    <property type="entry name" value="STAS"/>
    <property type="match status" value="1"/>
</dbReference>
<keyword evidence="3" id="KW-1185">Reference proteome</keyword>
<organism evidence="2 3">
    <name type="scientific">Oncorhynchus kisutch</name>
    <name type="common">Coho salmon</name>
    <name type="synonym">Salmo kisutch</name>
    <dbReference type="NCBI Taxonomy" id="8019"/>
    <lineage>
        <taxon>Eukaryota</taxon>
        <taxon>Metazoa</taxon>
        <taxon>Chordata</taxon>
        <taxon>Craniata</taxon>
        <taxon>Vertebrata</taxon>
        <taxon>Euteleostomi</taxon>
        <taxon>Actinopterygii</taxon>
        <taxon>Neopterygii</taxon>
        <taxon>Teleostei</taxon>
        <taxon>Protacanthopterygii</taxon>
        <taxon>Salmoniformes</taxon>
        <taxon>Salmonidae</taxon>
        <taxon>Salmoninae</taxon>
        <taxon>Oncorhynchus</taxon>
    </lineage>
</organism>
<dbReference type="Ensembl" id="ENSOKIT00005031997.1">
    <property type="protein sequence ID" value="ENSOKIP00005030267.1"/>
    <property type="gene ID" value="ENSOKIG00005013033.1"/>
</dbReference>
<dbReference type="InterPro" id="IPR001902">
    <property type="entry name" value="SLC26A/SulP_fam"/>
</dbReference>
<dbReference type="Gene3D" id="3.30.750.24">
    <property type="entry name" value="STAS domain"/>
    <property type="match status" value="1"/>
</dbReference>
<evidence type="ECO:0000313" key="3">
    <source>
        <dbReference type="Proteomes" id="UP000694557"/>
    </source>
</evidence>
<dbReference type="Proteomes" id="UP000694557">
    <property type="component" value="Unassembled WGS sequence"/>
</dbReference>
<name>A0A8C7FN60_ONCKI</name>
<sequence length="166" mass="19030">VLQVRKCMRTKQEEVAMTAGEEGRTKINKETELTVVDRNQVNFHSVVIDCSPVLFLDTAGVNALKDVCKDYKELGHQVFLAQCNTSVLESLDRGGYYPKEEKENMFFTISNAVHYSQRFPESEGNRQEILNPPTRISGETREFIFKVPGILQPYLIHNIYTECTKH</sequence>
<reference evidence="2" key="1">
    <citation type="submission" date="2025-08" db="UniProtKB">
        <authorList>
            <consortium name="Ensembl"/>
        </authorList>
    </citation>
    <scope>IDENTIFICATION</scope>
</reference>
<dbReference type="SUPFAM" id="SSF52091">
    <property type="entry name" value="SpoIIaa-like"/>
    <property type="match status" value="1"/>
</dbReference>
<dbReference type="CDD" id="cd07042">
    <property type="entry name" value="STAS_SulP_like_sulfate_transporter"/>
    <property type="match status" value="1"/>
</dbReference>
<accession>A0A8C7FN60</accession>
<dbReference type="AlphaFoldDB" id="A0A8C7FN60"/>
<reference evidence="2" key="2">
    <citation type="submission" date="2025-09" db="UniProtKB">
        <authorList>
            <consortium name="Ensembl"/>
        </authorList>
    </citation>
    <scope>IDENTIFICATION</scope>
</reference>
<protein>
    <recommendedName>
        <fullName evidence="1">STAS domain-containing protein</fullName>
    </recommendedName>
</protein>
<dbReference type="GO" id="GO:0016020">
    <property type="term" value="C:membrane"/>
    <property type="evidence" value="ECO:0007669"/>
    <property type="project" value="InterPro"/>
</dbReference>
<dbReference type="InterPro" id="IPR002645">
    <property type="entry name" value="STAS_dom"/>
</dbReference>
<proteinExistence type="predicted"/>
<dbReference type="GeneTree" id="ENSGT01050000247992"/>
<dbReference type="PANTHER" id="PTHR11814">
    <property type="entry name" value="SULFATE TRANSPORTER"/>
    <property type="match status" value="1"/>
</dbReference>